<feature type="compositionally biased region" description="Basic and acidic residues" evidence="13">
    <location>
        <begin position="12"/>
        <end position="27"/>
    </location>
</feature>
<dbReference type="CDD" id="cd21085">
    <property type="entry name" value="WH_NTD_PHF10"/>
    <property type="match status" value="1"/>
</dbReference>
<evidence type="ECO:0000256" key="4">
    <source>
        <dbReference type="ARBA" id="ARBA00022723"/>
    </source>
</evidence>
<evidence type="ECO:0000256" key="8">
    <source>
        <dbReference type="ARBA" id="ARBA00022902"/>
    </source>
</evidence>
<evidence type="ECO:0000256" key="11">
    <source>
        <dbReference type="ARBA" id="ARBA00023242"/>
    </source>
</evidence>
<keyword evidence="16" id="KW-1185">Reference proteome</keyword>
<evidence type="ECO:0000259" key="14">
    <source>
        <dbReference type="PROSITE" id="PS50016"/>
    </source>
</evidence>
<evidence type="ECO:0000256" key="13">
    <source>
        <dbReference type="SAM" id="MobiDB-lite"/>
    </source>
</evidence>
<dbReference type="PANTHER" id="PTHR45888:SF4">
    <property type="entry name" value="PHD FINGER PROTEIN 10"/>
    <property type="match status" value="1"/>
</dbReference>
<dbReference type="EMBL" id="JARQWQ010000071">
    <property type="protein sequence ID" value="KAK2554265.1"/>
    <property type="molecule type" value="Genomic_DNA"/>
</dbReference>
<evidence type="ECO:0000256" key="5">
    <source>
        <dbReference type="ARBA" id="ARBA00022737"/>
    </source>
</evidence>
<keyword evidence="10" id="KW-0804">Transcription</keyword>
<dbReference type="CDD" id="cd15529">
    <property type="entry name" value="PHD2_PHF10"/>
    <property type="match status" value="1"/>
</dbReference>
<protein>
    <recommendedName>
        <fullName evidence="3">PHD finger protein 10</fullName>
    </recommendedName>
</protein>
<dbReference type="InterPro" id="IPR013083">
    <property type="entry name" value="Znf_RING/FYVE/PHD"/>
</dbReference>
<reference evidence="15" key="2">
    <citation type="journal article" date="2023" name="Science">
        <title>Genomic signatures of disease resistance in endangered staghorn corals.</title>
        <authorList>
            <person name="Vollmer S.V."/>
            <person name="Selwyn J.D."/>
            <person name="Despard B.A."/>
            <person name="Roesel C.L."/>
        </authorList>
    </citation>
    <scope>NUCLEOTIDE SEQUENCE</scope>
    <source>
        <strain evidence="15">K2</strain>
    </source>
</reference>
<dbReference type="InterPro" id="IPR019787">
    <property type="entry name" value="Znf_PHD-finger"/>
</dbReference>
<comment type="subcellular location">
    <subcellularLocation>
        <location evidence="1">Nucleus</location>
    </subcellularLocation>
</comment>
<keyword evidence="8" id="KW-0524">Neurogenesis</keyword>
<organism evidence="15 16">
    <name type="scientific">Acropora cervicornis</name>
    <name type="common">Staghorn coral</name>
    <dbReference type="NCBI Taxonomy" id="6130"/>
    <lineage>
        <taxon>Eukaryota</taxon>
        <taxon>Metazoa</taxon>
        <taxon>Cnidaria</taxon>
        <taxon>Anthozoa</taxon>
        <taxon>Hexacorallia</taxon>
        <taxon>Scleractinia</taxon>
        <taxon>Astrocoeniina</taxon>
        <taxon>Acroporidae</taxon>
        <taxon>Acropora</taxon>
    </lineage>
</organism>
<dbReference type="GO" id="GO:0008270">
    <property type="term" value="F:zinc ion binding"/>
    <property type="evidence" value="ECO:0007669"/>
    <property type="project" value="UniProtKB-KW"/>
</dbReference>
<evidence type="ECO:0000256" key="2">
    <source>
        <dbReference type="ARBA" id="ARBA00006097"/>
    </source>
</evidence>
<dbReference type="InterPro" id="IPR038045">
    <property type="entry name" value="PHF10_PHD_finger_1"/>
</dbReference>
<keyword evidence="5" id="KW-0677">Repeat</keyword>
<evidence type="ECO:0000256" key="1">
    <source>
        <dbReference type="ARBA" id="ARBA00004123"/>
    </source>
</evidence>
<dbReference type="Proteomes" id="UP001249851">
    <property type="component" value="Unassembled WGS sequence"/>
</dbReference>
<dbReference type="GO" id="GO:0071564">
    <property type="term" value="C:npBAF complex"/>
    <property type="evidence" value="ECO:0007669"/>
    <property type="project" value="InterPro"/>
</dbReference>
<evidence type="ECO:0000256" key="12">
    <source>
        <dbReference type="PROSITE-ProRule" id="PRU00146"/>
    </source>
</evidence>
<dbReference type="PROSITE" id="PS50016">
    <property type="entry name" value="ZF_PHD_2"/>
    <property type="match status" value="2"/>
</dbReference>
<dbReference type="CDD" id="cd15528">
    <property type="entry name" value="PHD1_PHF10"/>
    <property type="match status" value="1"/>
</dbReference>
<evidence type="ECO:0000313" key="16">
    <source>
        <dbReference type="Proteomes" id="UP001249851"/>
    </source>
</evidence>
<feature type="compositionally biased region" description="Acidic residues" evidence="13">
    <location>
        <begin position="268"/>
        <end position="283"/>
    </location>
</feature>
<feature type="compositionally biased region" description="Basic and acidic residues" evidence="13">
    <location>
        <begin position="34"/>
        <end position="44"/>
    </location>
</feature>
<proteinExistence type="inferred from homology"/>
<feature type="domain" description="PHD-type" evidence="14">
    <location>
        <begin position="499"/>
        <end position="558"/>
    </location>
</feature>
<feature type="region of interest" description="Disordered" evidence="13">
    <location>
        <begin position="264"/>
        <end position="293"/>
    </location>
</feature>
<dbReference type="GO" id="GO:0007399">
    <property type="term" value="P:nervous system development"/>
    <property type="evidence" value="ECO:0007669"/>
    <property type="project" value="UniProtKB-KW"/>
</dbReference>
<evidence type="ECO:0000256" key="9">
    <source>
        <dbReference type="ARBA" id="ARBA00023015"/>
    </source>
</evidence>
<keyword evidence="6 12" id="KW-0863">Zinc-finger</keyword>
<feature type="region of interest" description="Disordered" evidence="13">
    <location>
        <begin position="1"/>
        <end position="55"/>
    </location>
</feature>
<accession>A0AAD9Q3W5</accession>
<evidence type="ECO:0000256" key="6">
    <source>
        <dbReference type="ARBA" id="ARBA00022771"/>
    </source>
</evidence>
<dbReference type="SUPFAM" id="SSF57903">
    <property type="entry name" value="FYVE/PHD zinc finger"/>
    <property type="match status" value="2"/>
</dbReference>
<dbReference type="Pfam" id="PF00628">
    <property type="entry name" value="PHD"/>
    <property type="match status" value="2"/>
</dbReference>
<keyword evidence="11" id="KW-0539">Nucleus</keyword>
<evidence type="ECO:0000313" key="15">
    <source>
        <dbReference type="EMBL" id="KAK2554265.1"/>
    </source>
</evidence>
<evidence type="ECO:0000256" key="7">
    <source>
        <dbReference type="ARBA" id="ARBA00022833"/>
    </source>
</evidence>
<comment type="caution">
    <text evidence="15">The sequence shown here is derived from an EMBL/GenBank/DDBJ whole genome shotgun (WGS) entry which is preliminary data.</text>
</comment>
<keyword evidence="7" id="KW-0862">Zinc</keyword>
<dbReference type="SMART" id="SM00249">
    <property type="entry name" value="PHD"/>
    <property type="match status" value="2"/>
</dbReference>
<evidence type="ECO:0000256" key="3">
    <source>
        <dbReference type="ARBA" id="ARBA00016995"/>
    </source>
</evidence>
<dbReference type="InterPro" id="IPR001965">
    <property type="entry name" value="Znf_PHD"/>
</dbReference>
<sequence length="575" mass="66422">MPRKRKSAAIIKEPKIDTIVDEPEKKAVTPSNDNSDKSSDEIIEKPLPLVPLPEDNSQSVFSADRMIEYQWPPDKSGEFYILRHQVYQFLEAEGLEEEYPELESHTVTGEERLYLKEKEIVQNDESQELVAFKTEDVCQMMIDGFPTKFQEYLRATHIKERHRLITKAEDEKKAFEKRKVANHIKRAIKDAAEFNAQLAQQRREERCSYFDMQTQIIHVPSNKTTRLPKHCSKPSLYPVALLPGQFQEYFKLYTPEELKKFPLGTESTADECDDESSENEVEEPPLKKTPGKYKPPKRPNALCGICLKGSEANKKGFAEDLIHCSQCENSGRYTAQLFTYPCPMPCDMYVNYQCFLGIKLQFTGHPSCLDMNLQLVAVIQTYPWQCMECKTCIICRDPFDEHCPLLTFANVHFICSQDKMLFCDECDRGYHSFCVGLKQIPVGRWTCDMCGMCASCLRRSPGEGSTSRWKHEYTRPRDGSDAQFLQTLCTSCSRLFRTGNFCPVCLKVYRNDESDLPMVCCDMCDRWVHTDCDGINEKEYAQLAKTKTKYSCVLCRGEKDERMDSFHRKNRNKTS</sequence>
<keyword evidence="9" id="KW-0805">Transcription regulation</keyword>
<comment type="similarity">
    <text evidence="2">Belongs to the SAYP family.</text>
</comment>
<dbReference type="InterPro" id="IPR011011">
    <property type="entry name" value="Znf_FYVE_PHD"/>
</dbReference>
<dbReference type="PANTHER" id="PTHR45888">
    <property type="entry name" value="HL01030P-RELATED"/>
    <property type="match status" value="1"/>
</dbReference>
<reference evidence="15" key="1">
    <citation type="journal article" date="2023" name="G3 (Bethesda)">
        <title>Whole genome assembly and annotation of the endangered Caribbean coral Acropora cervicornis.</title>
        <authorList>
            <person name="Selwyn J.D."/>
            <person name="Vollmer S.V."/>
        </authorList>
    </citation>
    <scope>NUCLEOTIDE SEQUENCE</scope>
    <source>
        <strain evidence="15">K2</strain>
    </source>
</reference>
<name>A0AAD9Q3W5_ACRCE</name>
<feature type="domain" description="PHD-type" evidence="14">
    <location>
        <begin position="389"/>
        <end position="453"/>
    </location>
</feature>
<dbReference type="Gene3D" id="3.30.40.10">
    <property type="entry name" value="Zinc/RING finger domain, C3HC4 (zinc finger)"/>
    <property type="match status" value="2"/>
</dbReference>
<keyword evidence="4" id="KW-0479">Metal-binding</keyword>
<gene>
    <name evidence="15" type="ORF">P5673_024267</name>
</gene>
<dbReference type="AlphaFoldDB" id="A0AAD9Q3W5"/>
<evidence type="ECO:0000256" key="10">
    <source>
        <dbReference type="ARBA" id="ARBA00023163"/>
    </source>
</evidence>